<reference evidence="4" key="2">
    <citation type="journal article" date="2023" name="IMA Fungus">
        <title>Comparative genomic study of the Penicillium genus elucidates a diverse pangenome and 15 lateral gene transfer events.</title>
        <authorList>
            <person name="Petersen C."/>
            <person name="Sorensen T."/>
            <person name="Nielsen M.R."/>
            <person name="Sondergaard T.E."/>
            <person name="Sorensen J.L."/>
            <person name="Fitzpatrick D.A."/>
            <person name="Frisvad J.C."/>
            <person name="Nielsen K.L."/>
        </authorList>
    </citation>
    <scope>NUCLEOTIDE SEQUENCE</scope>
    <source>
        <strain evidence="4">IBT 15544</strain>
    </source>
</reference>
<dbReference type="PANTHER" id="PTHR24320">
    <property type="entry name" value="RETINOL DEHYDROGENASE"/>
    <property type="match status" value="1"/>
</dbReference>
<dbReference type="GeneID" id="83174711"/>
<evidence type="ECO:0000313" key="4">
    <source>
        <dbReference type="EMBL" id="KAJ5218249.1"/>
    </source>
</evidence>
<dbReference type="InterPro" id="IPR002347">
    <property type="entry name" value="SDR_fam"/>
</dbReference>
<dbReference type="Pfam" id="PF00106">
    <property type="entry name" value="adh_short"/>
    <property type="match status" value="1"/>
</dbReference>
<sequence>MSEHFKPETHGSQVVEWFAERVKFKIWLIRGGHAACLADALAHGGASCIIFTGHSQAELQSIIDHLHRKYHQTKIIFITADSGSLASMREAADTIKELGVPIDGIVGFPTVTAAAWELTTDGIEGHFQRNYLCYFVLVKTLLERMSARARVVMVTTSVRQEAPAPTWEDVSFSNGETYHPLDGYAQSMFANIIFAKSLARRSIAAFSANPGNTKNNIQTYVSTDEVASWLQRKKEAGEDLPILLQQAPKSMTQGSATVLRGLLDPDLEGKTPLLVCEWSSD</sequence>
<protein>
    <submittedName>
        <fullName evidence="4">Uncharacterized protein</fullName>
    </submittedName>
</protein>
<evidence type="ECO:0000256" key="2">
    <source>
        <dbReference type="ARBA" id="ARBA00022857"/>
    </source>
</evidence>
<dbReference type="RefSeq" id="XP_058312822.1">
    <property type="nucleotide sequence ID" value="XM_058447411.1"/>
</dbReference>
<organism evidence="4 5">
    <name type="scientific">Penicillium cinerascens</name>
    <dbReference type="NCBI Taxonomy" id="70096"/>
    <lineage>
        <taxon>Eukaryota</taxon>
        <taxon>Fungi</taxon>
        <taxon>Dikarya</taxon>
        <taxon>Ascomycota</taxon>
        <taxon>Pezizomycotina</taxon>
        <taxon>Eurotiomycetes</taxon>
        <taxon>Eurotiomycetidae</taxon>
        <taxon>Eurotiales</taxon>
        <taxon>Aspergillaceae</taxon>
        <taxon>Penicillium</taxon>
    </lineage>
</organism>
<accession>A0A9W9NEA5</accession>
<gene>
    <name evidence="4" type="ORF">N7498_000348</name>
</gene>
<dbReference type="Proteomes" id="UP001150904">
    <property type="component" value="Unassembled WGS sequence"/>
</dbReference>
<keyword evidence="2" id="KW-0521">NADP</keyword>
<name>A0A9W9NEA5_9EURO</name>
<dbReference type="PANTHER" id="PTHR24320:SF152">
    <property type="entry name" value="SHORT-CHAIN DEHYDROGENASE_REDUCTASE FAMILY PROTEIN"/>
    <property type="match status" value="1"/>
</dbReference>
<dbReference type="SUPFAM" id="SSF51735">
    <property type="entry name" value="NAD(P)-binding Rossmann-fold domains"/>
    <property type="match status" value="1"/>
</dbReference>
<evidence type="ECO:0000256" key="1">
    <source>
        <dbReference type="ARBA" id="ARBA00006484"/>
    </source>
</evidence>
<comment type="similarity">
    <text evidence="1">Belongs to the short-chain dehydrogenases/reductases (SDR) family.</text>
</comment>
<dbReference type="InterPro" id="IPR036291">
    <property type="entry name" value="NAD(P)-bd_dom_sf"/>
</dbReference>
<evidence type="ECO:0000256" key="3">
    <source>
        <dbReference type="ARBA" id="ARBA00023002"/>
    </source>
</evidence>
<keyword evidence="5" id="KW-1185">Reference proteome</keyword>
<dbReference type="EMBL" id="JAPQKR010000004">
    <property type="protein sequence ID" value="KAJ5218249.1"/>
    <property type="molecule type" value="Genomic_DNA"/>
</dbReference>
<evidence type="ECO:0000313" key="5">
    <source>
        <dbReference type="Proteomes" id="UP001150904"/>
    </source>
</evidence>
<dbReference type="GO" id="GO:0016491">
    <property type="term" value="F:oxidoreductase activity"/>
    <property type="evidence" value="ECO:0007669"/>
    <property type="project" value="UniProtKB-KW"/>
</dbReference>
<dbReference type="Gene3D" id="3.40.50.720">
    <property type="entry name" value="NAD(P)-binding Rossmann-like Domain"/>
    <property type="match status" value="1"/>
</dbReference>
<proteinExistence type="inferred from homology"/>
<reference evidence="4" key="1">
    <citation type="submission" date="2022-12" db="EMBL/GenBank/DDBJ databases">
        <authorList>
            <person name="Petersen C."/>
        </authorList>
    </citation>
    <scope>NUCLEOTIDE SEQUENCE</scope>
    <source>
        <strain evidence="4">IBT 15544</strain>
    </source>
</reference>
<dbReference type="OrthoDB" id="191139at2759"/>
<dbReference type="AlphaFoldDB" id="A0A9W9NEA5"/>
<keyword evidence="3" id="KW-0560">Oxidoreductase</keyword>
<comment type="caution">
    <text evidence="4">The sequence shown here is derived from an EMBL/GenBank/DDBJ whole genome shotgun (WGS) entry which is preliminary data.</text>
</comment>